<organism evidence="2 3">
    <name type="scientific">Zostera marina</name>
    <name type="common">Eelgrass</name>
    <dbReference type="NCBI Taxonomy" id="29655"/>
    <lineage>
        <taxon>Eukaryota</taxon>
        <taxon>Viridiplantae</taxon>
        <taxon>Streptophyta</taxon>
        <taxon>Embryophyta</taxon>
        <taxon>Tracheophyta</taxon>
        <taxon>Spermatophyta</taxon>
        <taxon>Magnoliopsida</taxon>
        <taxon>Liliopsida</taxon>
        <taxon>Zosteraceae</taxon>
        <taxon>Zostera</taxon>
    </lineage>
</organism>
<dbReference type="InterPro" id="IPR007493">
    <property type="entry name" value="DUF538"/>
</dbReference>
<keyword evidence="3" id="KW-1185">Reference proteome</keyword>
<proteinExistence type="predicted"/>
<dbReference type="OMA" id="RCDIILP"/>
<dbReference type="SUPFAM" id="SSF141562">
    <property type="entry name" value="At5g01610-like"/>
    <property type="match status" value="1"/>
</dbReference>
<evidence type="ECO:0008006" key="4">
    <source>
        <dbReference type="Google" id="ProtNLM"/>
    </source>
</evidence>
<dbReference type="InterPro" id="IPR036758">
    <property type="entry name" value="At5g01610-like"/>
</dbReference>
<dbReference type="AlphaFoldDB" id="A0A0K9PRF1"/>
<dbReference type="Gene3D" id="2.30.240.10">
    <property type="entry name" value="At5g01610-like"/>
    <property type="match status" value="1"/>
</dbReference>
<reference evidence="3" key="1">
    <citation type="journal article" date="2016" name="Nature">
        <title>The genome of the seagrass Zostera marina reveals angiosperm adaptation to the sea.</title>
        <authorList>
            <person name="Olsen J.L."/>
            <person name="Rouze P."/>
            <person name="Verhelst B."/>
            <person name="Lin Y.-C."/>
            <person name="Bayer T."/>
            <person name="Collen J."/>
            <person name="Dattolo E."/>
            <person name="De Paoli E."/>
            <person name="Dittami S."/>
            <person name="Maumus F."/>
            <person name="Michel G."/>
            <person name="Kersting A."/>
            <person name="Lauritano C."/>
            <person name="Lohaus R."/>
            <person name="Toepel M."/>
            <person name="Tonon T."/>
            <person name="Vanneste K."/>
            <person name="Amirebrahimi M."/>
            <person name="Brakel J."/>
            <person name="Bostroem C."/>
            <person name="Chovatia M."/>
            <person name="Grimwood J."/>
            <person name="Jenkins J.W."/>
            <person name="Jueterbock A."/>
            <person name="Mraz A."/>
            <person name="Stam W.T."/>
            <person name="Tice H."/>
            <person name="Bornberg-Bauer E."/>
            <person name="Green P.J."/>
            <person name="Pearson G.A."/>
            <person name="Procaccini G."/>
            <person name="Duarte C.M."/>
            <person name="Schmutz J."/>
            <person name="Reusch T.B.H."/>
            <person name="Van de Peer Y."/>
        </authorList>
    </citation>
    <scope>NUCLEOTIDE SEQUENCE [LARGE SCALE GENOMIC DNA]</scope>
    <source>
        <strain evidence="3">cv. Finnish</strain>
    </source>
</reference>
<feature type="signal peptide" evidence="1">
    <location>
        <begin position="1"/>
        <end position="20"/>
    </location>
</feature>
<sequence>MEGKIIFLFSILLLSVVSHSQNFDHKSAYDQLQTNGFPVGLLPENVVGYSLNTTTGDFVLNLDDHCQITLPPDNYLASYSTKITGKLLDRRIKELNGIRVRAFFQWWSITGIKSTEDDLVFEVGIASAKYKSKNFGAIPFCEGRKPRVASV</sequence>
<dbReference type="PANTHER" id="PTHR31676">
    <property type="entry name" value="T31J12.3 PROTEIN-RELATED"/>
    <property type="match status" value="1"/>
</dbReference>
<dbReference type="EMBL" id="LFYR01000667">
    <property type="protein sequence ID" value="KMZ71618.1"/>
    <property type="molecule type" value="Genomic_DNA"/>
</dbReference>
<dbReference type="STRING" id="29655.A0A0K9PRF1"/>
<evidence type="ECO:0000313" key="2">
    <source>
        <dbReference type="EMBL" id="KMZ71618.1"/>
    </source>
</evidence>
<accession>A0A0K9PRF1</accession>
<keyword evidence="1" id="KW-0732">Signal</keyword>
<dbReference type="PANTHER" id="PTHR31676:SF172">
    <property type="entry name" value="OS01G0595400 PROTEIN"/>
    <property type="match status" value="1"/>
</dbReference>
<feature type="chain" id="PRO_5005527810" description="DUF538 family protein" evidence="1">
    <location>
        <begin position="21"/>
        <end position="151"/>
    </location>
</feature>
<evidence type="ECO:0000313" key="3">
    <source>
        <dbReference type="Proteomes" id="UP000036987"/>
    </source>
</evidence>
<protein>
    <recommendedName>
        <fullName evidence="4">DUF538 family protein</fullName>
    </recommendedName>
</protein>
<dbReference type="Proteomes" id="UP000036987">
    <property type="component" value="Unassembled WGS sequence"/>
</dbReference>
<dbReference type="Pfam" id="PF04398">
    <property type="entry name" value="DUF538"/>
    <property type="match status" value="1"/>
</dbReference>
<comment type="caution">
    <text evidence="2">The sequence shown here is derived from an EMBL/GenBank/DDBJ whole genome shotgun (WGS) entry which is preliminary data.</text>
</comment>
<gene>
    <name evidence="2" type="ORF">ZOSMA_178G00060</name>
</gene>
<evidence type="ECO:0000256" key="1">
    <source>
        <dbReference type="SAM" id="SignalP"/>
    </source>
</evidence>
<name>A0A0K9PRF1_ZOSMR</name>
<dbReference type="OrthoDB" id="744548at2759"/>